<feature type="region of interest" description="Disordered" evidence="7">
    <location>
        <begin position="1407"/>
        <end position="1473"/>
    </location>
</feature>
<evidence type="ECO:0000259" key="8">
    <source>
        <dbReference type="Pfam" id="PF24106"/>
    </source>
</evidence>
<dbReference type="EMBL" id="JANBVO010000019">
    <property type="protein sequence ID" value="KAJ9143336.1"/>
    <property type="molecule type" value="Genomic_DNA"/>
</dbReference>
<dbReference type="InterPro" id="IPR015943">
    <property type="entry name" value="WD40/YVTN_repeat-like_dom_sf"/>
</dbReference>
<feature type="compositionally biased region" description="Low complexity" evidence="7">
    <location>
        <begin position="1450"/>
        <end position="1462"/>
    </location>
</feature>
<evidence type="ECO:0000313" key="10">
    <source>
        <dbReference type="Proteomes" id="UP001174694"/>
    </source>
</evidence>
<keyword evidence="10" id="KW-1185">Reference proteome</keyword>
<dbReference type="GO" id="GO:0031087">
    <property type="term" value="P:deadenylation-independent decapping of nuclear-transcribed mRNA"/>
    <property type="evidence" value="ECO:0007669"/>
    <property type="project" value="InterPro"/>
</dbReference>
<dbReference type="PANTHER" id="PTHR15598:SF5">
    <property type="entry name" value="ENHANCER OF MRNA-DECAPPING PROTEIN 4"/>
    <property type="match status" value="1"/>
</dbReference>
<dbReference type="Proteomes" id="UP001174694">
    <property type="component" value="Unassembled WGS sequence"/>
</dbReference>
<keyword evidence="6" id="KW-0175">Coiled coil</keyword>
<evidence type="ECO:0000256" key="3">
    <source>
        <dbReference type="ARBA" id="ARBA00022490"/>
    </source>
</evidence>
<feature type="region of interest" description="Disordered" evidence="7">
    <location>
        <begin position="1085"/>
        <end position="1176"/>
    </location>
</feature>
<proteinExistence type="inferred from homology"/>
<dbReference type="InterPro" id="IPR036322">
    <property type="entry name" value="WD40_repeat_dom_sf"/>
</dbReference>
<evidence type="ECO:0000256" key="7">
    <source>
        <dbReference type="SAM" id="MobiDB-lite"/>
    </source>
</evidence>
<dbReference type="Gene3D" id="2.130.10.10">
    <property type="entry name" value="YVTN repeat-like/Quinoprotein amine dehydrogenase"/>
    <property type="match status" value="1"/>
</dbReference>
<evidence type="ECO:0000256" key="1">
    <source>
        <dbReference type="ARBA" id="ARBA00004201"/>
    </source>
</evidence>
<feature type="region of interest" description="Disordered" evidence="7">
    <location>
        <begin position="130"/>
        <end position="352"/>
    </location>
</feature>
<dbReference type="GO" id="GO:0000932">
    <property type="term" value="C:P-body"/>
    <property type="evidence" value="ECO:0007669"/>
    <property type="project" value="UniProtKB-SubCell"/>
</dbReference>
<feature type="compositionally biased region" description="Low complexity" evidence="7">
    <location>
        <begin position="1130"/>
        <end position="1142"/>
    </location>
</feature>
<dbReference type="SUPFAM" id="SSF50978">
    <property type="entry name" value="WD40 repeat-like"/>
    <property type="match status" value="1"/>
</dbReference>
<dbReference type="InterPro" id="IPR045152">
    <property type="entry name" value="EDC4-like"/>
</dbReference>
<keyword evidence="3" id="KW-0963">Cytoplasm</keyword>
<feature type="compositionally biased region" description="Gly residues" evidence="7">
    <location>
        <begin position="10"/>
        <end position="24"/>
    </location>
</feature>
<evidence type="ECO:0000256" key="6">
    <source>
        <dbReference type="SAM" id="Coils"/>
    </source>
</evidence>
<feature type="coiled-coil region" evidence="6">
    <location>
        <begin position="581"/>
        <end position="608"/>
    </location>
</feature>
<name>A0AA38RKD5_9PEZI</name>
<dbReference type="Pfam" id="PF24106">
    <property type="entry name" value="Beta-prop_EDC4L"/>
    <property type="match status" value="1"/>
</dbReference>
<comment type="similarity">
    <text evidence="2">Belongs to the WD repeat EDC4 family.</text>
</comment>
<feature type="compositionally biased region" description="Basic and acidic residues" evidence="7">
    <location>
        <begin position="425"/>
        <end position="435"/>
    </location>
</feature>
<dbReference type="FunFam" id="2.130.10.10:FF:000817">
    <property type="entry name" value="WGS project CABT00000000 data, contig 2.15"/>
    <property type="match status" value="1"/>
</dbReference>
<comment type="subcellular location">
    <subcellularLocation>
        <location evidence="1">Cytoplasm</location>
        <location evidence="1">P-body</location>
    </subcellularLocation>
</comment>
<dbReference type="PANTHER" id="PTHR15598">
    <property type="entry name" value="ENHANCER OF MRNA-DECAPPING PROTEIN 4"/>
    <property type="match status" value="1"/>
</dbReference>
<feature type="compositionally biased region" description="Basic and acidic residues" evidence="7">
    <location>
        <begin position="254"/>
        <end position="275"/>
    </location>
</feature>
<organism evidence="9 10">
    <name type="scientific">Pleurostoma richardsiae</name>
    <dbReference type="NCBI Taxonomy" id="41990"/>
    <lineage>
        <taxon>Eukaryota</taxon>
        <taxon>Fungi</taxon>
        <taxon>Dikarya</taxon>
        <taxon>Ascomycota</taxon>
        <taxon>Pezizomycotina</taxon>
        <taxon>Sordariomycetes</taxon>
        <taxon>Sordariomycetidae</taxon>
        <taxon>Calosphaeriales</taxon>
        <taxon>Pleurostomataceae</taxon>
        <taxon>Pleurostoma</taxon>
    </lineage>
</organism>
<feature type="compositionally biased region" description="Low complexity" evidence="7">
    <location>
        <begin position="133"/>
        <end position="144"/>
    </location>
</feature>
<evidence type="ECO:0000256" key="4">
    <source>
        <dbReference type="ARBA" id="ARBA00022574"/>
    </source>
</evidence>
<reference evidence="9" key="1">
    <citation type="submission" date="2022-07" db="EMBL/GenBank/DDBJ databases">
        <title>Fungi with potential for degradation of polypropylene.</title>
        <authorList>
            <person name="Gostincar C."/>
        </authorList>
    </citation>
    <scope>NUCLEOTIDE SEQUENCE</scope>
    <source>
        <strain evidence="9">EXF-13308</strain>
    </source>
</reference>
<keyword evidence="5" id="KW-0677">Repeat</keyword>
<protein>
    <submittedName>
        <fullName evidence="9">Muc1 extracellular alpha--glucan glucosidase</fullName>
    </submittedName>
</protein>
<feature type="compositionally biased region" description="Polar residues" evidence="7">
    <location>
        <begin position="307"/>
        <end position="326"/>
    </location>
</feature>
<feature type="region of interest" description="Disordered" evidence="7">
    <location>
        <begin position="1040"/>
        <end position="1060"/>
    </location>
</feature>
<comment type="caution">
    <text evidence="9">The sequence shown here is derived from an EMBL/GenBank/DDBJ whole genome shotgun (WGS) entry which is preliminary data.</text>
</comment>
<keyword evidence="4" id="KW-0853">WD repeat</keyword>
<feature type="compositionally biased region" description="Low complexity" evidence="7">
    <location>
        <begin position="1165"/>
        <end position="1175"/>
    </location>
</feature>
<feature type="compositionally biased region" description="Polar residues" evidence="7">
    <location>
        <begin position="1431"/>
        <end position="1449"/>
    </location>
</feature>
<feature type="compositionally biased region" description="Polar residues" evidence="7">
    <location>
        <begin position="33"/>
        <end position="48"/>
    </location>
</feature>
<accession>A0AA38RKD5</accession>
<evidence type="ECO:0000256" key="5">
    <source>
        <dbReference type="ARBA" id="ARBA00022737"/>
    </source>
</evidence>
<dbReference type="InterPro" id="IPR055393">
    <property type="entry name" value="Beta-prop_EDC4L"/>
</dbReference>
<feature type="region of interest" description="Disordered" evidence="7">
    <location>
        <begin position="368"/>
        <end position="450"/>
    </location>
</feature>
<sequence length="1642" mass="178941">MASYNNNIAGRGGASDGDMTGSGGLDSILAQLRRQSNQESPTSQQTPDLLSHFHPYHHQGNQPYFNQHPPDSPMEEAYQSSLDLPPAPTPPAGPGMFGASQPPTMLLRAAQNNADRTANLLNLLKFSGGQGAQSGLSQSTSTQAQEEESSPREPLVRHASGNTAPNMIHAPAPAAADPSGLLAALMKGHLQPEPAPKPEPQAVTSTWSSSAPSENTQQYLLNLLNRPKPSQSDAVSSEATKPMTLTPQSTAESVNDHLKEYPSLERALAEARKDPPPSVPSVPSVPTSSFDFQPKDSGSPQMKFELSSHSSRGGTPSKSNMFSYNNPFDDLAASSPLNQTPKSSTTPAGTSAVGQAVAVPIQILKKPVASHLPQNVPGDKRLGSSRSPIDSPKHTRRKLDATTSHAGDDGIVRHTPPQDEPTDDDYAHEKAKETVAEAVSDLAAKADRQAKEAVARAEQEQVQAKIAREIEDMVTAQSEQEFEESAHAAAQDIKKELDREENQEVLESTLQPDIAKAVRDIVDEAAQGPVADSWESAEADEIVVIEETTSPVKVYNFPMKPWISISLQEMDKENDIRPVFRDEAILDIARLKKDFDQMDRNLVAASESYMAYGMSKAGGLRVIRQDDGRDAKLFTDTKDRIFNLAISSTPPDQNLPHKEGIIGTGISGTVYWVQIKDGDKDHLEDTHPEQYGFALPPVSSHEGDAPGGVLKTRARASTVHPEFFAVGRGKTINIIWPSFILQNNLIKPGHDRVVDTEKLAKECSLKINTGKAGKDFTFSQDDTVVVSLDKSGRVKFWDVRDLTAAKEGSELHNPMPAQTSLEVKEPLLTLTTTPEGEKAWPTSVLLLDKFRPYQKRGALRYMIVGMKQNHTLQLWDLALGKPVQEFNLPHSKESDAVCSVAYHPASGMIVVGHPTRNSIYFLHLSAPKYTMKNLSQVDYIQRLVAQDSSIPQPESTAVISGMREYSFANKGVLRSLHLLQNPSSSSDSDEPTLFELYAMHSKGVACIMIKQAELGWTKDNKVMAPVDAEKAGVVKITKLKTPPPAVHPTESHGVSAETPSQIRLAIRSKDKENVLSASQEDVTISARKVADRSTSPTKSKEPKEEDTAPAQPPATPAEKPEKKSRKKKAAAAAAAAAAAQAESNGSSNSPRVAPVTPRKDAERISLASQGSSSFSQEAIESRINTMENRITLNLGKAFRGEIDDLRKKMDEDLRGRDAIFEKRQGQLLEMVSQVLNDNTQLVLTKIIHEEFEASVSPVIRDLVTKAVADQLSGKFNSAISSSVQKEMQKLLPNAISQALQKPDVAKSMTDRVVPSMVRQVDEQLVKVLNSQIIPAFTSVATQAAQRVGNDVHRQASEEIARLERIQRADSNKIDQLVALTTRLSDTISTMASAQSQFQGEFLKFQAQAMQPPQPQPQPHVPRSIGHGSQGSGAFNSPQAHSTHMTVGPTSSISQAPSQPQPSNYGPPPSQVVHQPMTKENRERLEMEQAIDDIDAAMANGLYEEAMMKWLQSGSRKEEEIFKRCLIKYNPAFVRELNPLLLLSVAATISADIEGALLREKLAWIELVLITFSNLMSTTDNQVREVTPKIMGIIKSRLESLFMRITNAAPGDPILKNLASMIQLTNRINSDVQMLGGSHPSPY</sequence>
<feature type="compositionally biased region" description="Polar residues" evidence="7">
    <location>
        <begin position="228"/>
        <end position="253"/>
    </location>
</feature>
<evidence type="ECO:0000256" key="2">
    <source>
        <dbReference type="ARBA" id="ARBA00009639"/>
    </source>
</evidence>
<feature type="domain" description="EDC4-like protein pdc1 beta-propeller" evidence="8">
    <location>
        <begin position="580"/>
        <end position="948"/>
    </location>
</feature>
<evidence type="ECO:0000313" key="9">
    <source>
        <dbReference type="EMBL" id="KAJ9143336.1"/>
    </source>
</evidence>
<feature type="compositionally biased region" description="Polar residues" evidence="7">
    <location>
        <begin position="335"/>
        <end position="352"/>
    </location>
</feature>
<feature type="compositionally biased region" description="Polar residues" evidence="7">
    <location>
        <begin position="203"/>
        <end position="220"/>
    </location>
</feature>
<feature type="region of interest" description="Disordered" evidence="7">
    <location>
        <begin position="1"/>
        <end position="95"/>
    </location>
</feature>
<gene>
    <name evidence="9" type="ORF">NKR23_g6491</name>
</gene>